<feature type="coiled-coil region" evidence="1">
    <location>
        <begin position="102"/>
        <end position="136"/>
    </location>
</feature>
<evidence type="ECO:0000313" key="4">
    <source>
        <dbReference type="Proteomes" id="UP001595420"/>
    </source>
</evidence>
<dbReference type="Pfam" id="PF11014">
    <property type="entry name" value="DUF2852"/>
    <property type="match status" value="1"/>
</dbReference>
<keyword evidence="2" id="KW-0812">Transmembrane</keyword>
<name>A0ABV7BXP8_9PROT</name>
<keyword evidence="2" id="KW-0472">Membrane</keyword>
<sequence>MSAALHPIPPAALPQAGWRGGAPWPRGALRGWRLPAMIAGFIAWWPIGLALLTLFAWRHAMFCSPRSFSPWGARRLKHRARAAMEGAFAPASSGNAAFDEHREAVLRRLEEERLALDAQQAEFADFLAQLRRAKDQEEFDRFMASCRAG</sequence>
<dbReference type="RefSeq" id="WP_216837130.1">
    <property type="nucleotide sequence ID" value="NZ_JAFNJS010000004.1"/>
</dbReference>
<keyword evidence="1" id="KW-0175">Coiled coil</keyword>
<evidence type="ECO:0000313" key="3">
    <source>
        <dbReference type="EMBL" id="MFC3001034.1"/>
    </source>
</evidence>
<feature type="transmembrane region" description="Helical" evidence="2">
    <location>
        <begin position="34"/>
        <end position="57"/>
    </location>
</feature>
<evidence type="ECO:0000256" key="1">
    <source>
        <dbReference type="SAM" id="Coils"/>
    </source>
</evidence>
<reference evidence="4" key="1">
    <citation type="journal article" date="2019" name="Int. J. Syst. Evol. Microbiol.">
        <title>The Global Catalogue of Microorganisms (GCM) 10K type strain sequencing project: providing services to taxonomists for standard genome sequencing and annotation.</title>
        <authorList>
            <consortium name="The Broad Institute Genomics Platform"/>
            <consortium name="The Broad Institute Genome Sequencing Center for Infectious Disease"/>
            <person name="Wu L."/>
            <person name="Ma J."/>
        </authorList>
    </citation>
    <scope>NUCLEOTIDE SEQUENCE [LARGE SCALE GENOMIC DNA]</scope>
    <source>
        <strain evidence="4">CGMCC 1.16855</strain>
    </source>
</reference>
<proteinExistence type="predicted"/>
<dbReference type="InterPro" id="IPR021273">
    <property type="entry name" value="DUF2852"/>
</dbReference>
<comment type="caution">
    <text evidence="3">The sequence shown here is derived from an EMBL/GenBank/DDBJ whole genome shotgun (WGS) entry which is preliminary data.</text>
</comment>
<keyword evidence="4" id="KW-1185">Reference proteome</keyword>
<dbReference type="Proteomes" id="UP001595420">
    <property type="component" value="Unassembled WGS sequence"/>
</dbReference>
<dbReference type="EMBL" id="JBHRSB010000004">
    <property type="protein sequence ID" value="MFC3001034.1"/>
    <property type="molecule type" value="Genomic_DNA"/>
</dbReference>
<gene>
    <name evidence="3" type="ORF">ACFOD3_14110</name>
</gene>
<evidence type="ECO:0000256" key="2">
    <source>
        <dbReference type="SAM" id="Phobius"/>
    </source>
</evidence>
<keyword evidence="2" id="KW-1133">Transmembrane helix</keyword>
<protein>
    <submittedName>
        <fullName evidence="3">DUF2852 domain-containing protein</fullName>
    </submittedName>
</protein>
<organism evidence="3 4">
    <name type="scientific">Falsiroseomonas tokyonensis</name>
    <dbReference type="NCBI Taxonomy" id="430521"/>
    <lineage>
        <taxon>Bacteria</taxon>
        <taxon>Pseudomonadati</taxon>
        <taxon>Pseudomonadota</taxon>
        <taxon>Alphaproteobacteria</taxon>
        <taxon>Acetobacterales</taxon>
        <taxon>Roseomonadaceae</taxon>
        <taxon>Falsiroseomonas</taxon>
    </lineage>
</organism>
<accession>A0ABV7BXP8</accession>